<feature type="transmembrane region" description="Helical" evidence="9">
    <location>
        <begin position="53"/>
        <end position="71"/>
    </location>
</feature>
<evidence type="ECO:0000256" key="3">
    <source>
        <dbReference type="ARBA" id="ARBA00022723"/>
    </source>
</evidence>
<protein>
    <submittedName>
        <fullName evidence="12 13">RING finger protein 121-like isoform X1</fullName>
    </submittedName>
</protein>
<dbReference type="GeneID" id="111123581"/>
<feature type="domain" description="RING-type" evidence="10">
    <location>
        <begin position="239"/>
        <end position="289"/>
    </location>
</feature>
<dbReference type="PROSITE" id="PS50089">
    <property type="entry name" value="ZF_RING_2"/>
    <property type="match status" value="1"/>
</dbReference>
<keyword evidence="11" id="KW-1185">Reference proteome</keyword>
<feature type="transmembrane region" description="Helical" evidence="9">
    <location>
        <begin position="119"/>
        <end position="137"/>
    </location>
</feature>
<dbReference type="InterPro" id="IPR013083">
    <property type="entry name" value="Znf_RING/FYVE/PHD"/>
</dbReference>
<dbReference type="AlphaFoldDB" id="A0A8B8D0V6"/>
<proteinExistence type="predicted"/>
<dbReference type="RefSeq" id="XP_022321710.1">
    <property type="nucleotide sequence ID" value="XM_022466002.1"/>
</dbReference>
<evidence type="ECO:0000256" key="4">
    <source>
        <dbReference type="ARBA" id="ARBA00022771"/>
    </source>
</evidence>
<dbReference type="GO" id="GO:0008270">
    <property type="term" value="F:zinc ion binding"/>
    <property type="evidence" value="ECO:0007669"/>
    <property type="project" value="UniProtKB-KW"/>
</dbReference>
<keyword evidence="5" id="KW-0862">Zinc</keyword>
<evidence type="ECO:0000313" key="12">
    <source>
        <dbReference type="RefSeq" id="XP_022321708.1"/>
    </source>
</evidence>
<dbReference type="KEGG" id="cvn:111123581"/>
<organism evidence="11 12">
    <name type="scientific">Crassostrea virginica</name>
    <name type="common">Eastern oyster</name>
    <dbReference type="NCBI Taxonomy" id="6565"/>
    <lineage>
        <taxon>Eukaryota</taxon>
        <taxon>Metazoa</taxon>
        <taxon>Spiralia</taxon>
        <taxon>Lophotrochozoa</taxon>
        <taxon>Mollusca</taxon>
        <taxon>Bivalvia</taxon>
        <taxon>Autobranchia</taxon>
        <taxon>Pteriomorphia</taxon>
        <taxon>Ostreida</taxon>
        <taxon>Ostreoidea</taxon>
        <taxon>Ostreidae</taxon>
        <taxon>Crassostrea</taxon>
    </lineage>
</organism>
<evidence type="ECO:0000256" key="9">
    <source>
        <dbReference type="SAM" id="Phobius"/>
    </source>
</evidence>
<keyword evidence="4 8" id="KW-0863">Zinc-finger</keyword>
<dbReference type="PANTHER" id="PTHR13407:SF0">
    <property type="entry name" value="FI05221P"/>
    <property type="match status" value="1"/>
</dbReference>
<evidence type="ECO:0000256" key="6">
    <source>
        <dbReference type="ARBA" id="ARBA00022989"/>
    </source>
</evidence>
<dbReference type="RefSeq" id="XP_022321708.1">
    <property type="nucleotide sequence ID" value="XM_022466000.1"/>
</dbReference>
<name>A0A8B8D0V6_CRAVI</name>
<dbReference type="GO" id="GO:0036503">
    <property type="term" value="P:ERAD pathway"/>
    <property type="evidence" value="ECO:0007669"/>
    <property type="project" value="TreeGrafter"/>
</dbReference>
<keyword evidence="6 9" id="KW-1133">Transmembrane helix</keyword>
<dbReference type="CDD" id="cd16475">
    <property type="entry name" value="RING-H2_RNF121-like"/>
    <property type="match status" value="1"/>
</dbReference>
<sequence length="340" mass="39334">MAHHHHAGHGHEPINLNISDEELAKLPEKERWRIEHQRLHEKHRGHEAMHLEMVLILIATLVVAQIVLVQWKQRHFKSFQVSVLSMLFHFKSFQRATLLGMWLIPVGFCLKFGWHRFIYVWSIFSVITAFITFKATRKPISGSTPRLVYKWFLVIYKISYFLGIVGYLCVMFTLLGLNLIFLIKPQVSMDFGLLLLFYGLYFGVVARDFAEVCSDTMATQIGYYTPTGLPGKRLDPGVCGICGNSIIVMNNDDAIIENTCKLGCDHVFHEFCIRGWCIVGKKQTCPYCKEKVDLKRMFPSPWDRPDILYGNLLDWIRYLVAWQPIIIILVQGINWSLGLE</sequence>
<reference evidence="12 13" key="1">
    <citation type="submission" date="2025-04" db="UniProtKB">
        <authorList>
            <consortium name="RefSeq"/>
        </authorList>
    </citation>
    <scope>IDENTIFICATION</scope>
    <source>
        <tissue evidence="12 13">Whole sample</tissue>
    </source>
</reference>
<evidence type="ECO:0000259" key="10">
    <source>
        <dbReference type="PROSITE" id="PS50089"/>
    </source>
</evidence>
<evidence type="ECO:0000256" key="2">
    <source>
        <dbReference type="ARBA" id="ARBA00022692"/>
    </source>
</evidence>
<gene>
    <name evidence="12 13" type="primary">LOC111123581</name>
</gene>
<dbReference type="Proteomes" id="UP000694844">
    <property type="component" value="Chromosome 3"/>
</dbReference>
<evidence type="ECO:0000313" key="13">
    <source>
        <dbReference type="RefSeq" id="XP_022321710.1"/>
    </source>
</evidence>
<evidence type="ECO:0000256" key="8">
    <source>
        <dbReference type="PROSITE-ProRule" id="PRU00175"/>
    </source>
</evidence>
<evidence type="ECO:0000256" key="5">
    <source>
        <dbReference type="ARBA" id="ARBA00022833"/>
    </source>
</evidence>
<dbReference type="GO" id="GO:0000139">
    <property type="term" value="C:Golgi membrane"/>
    <property type="evidence" value="ECO:0007669"/>
    <property type="project" value="TreeGrafter"/>
</dbReference>
<dbReference type="InterPro" id="IPR001841">
    <property type="entry name" value="Znf_RING"/>
</dbReference>
<dbReference type="OrthoDB" id="446635at2759"/>
<dbReference type="InterPro" id="IPR040176">
    <property type="entry name" value="RNF121/RNF175"/>
</dbReference>
<dbReference type="GO" id="GO:0005789">
    <property type="term" value="C:endoplasmic reticulum membrane"/>
    <property type="evidence" value="ECO:0007669"/>
    <property type="project" value="TreeGrafter"/>
</dbReference>
<keyword evidence="7 9" id="KW-0472">Membrane</keyword>
<dbReference type="SUPFAM" id="SSF57850">
    <property type="entry name" value="RING/U-box"/>
    <property type="match status" value="1"/>
</dbReference>
<evidence type="ECO:0000256" key="7">
    <source>
        <dbReference type="ARBA" id="ARBA00023136"/>
    </source>
</evidence>
<feature type="transmembrane region" description="Helical" evidence="9">
    <location>
        <begin position="189"/>
        <end position="210"/>
    </location>
</feature>
<dbReference type="Gene3D" id="3.30.40.10">
    <property type="entry name" value="Zinc/RING finger domain, C3HC4 (zinc finger)"/>
    <property type="match status" value="1"/>
</dbReference>
<dbReference type="PANTHER" id="PTHR13407">
    <property type="entry name" value="RNF121 PROTEIN"/>
    <property type="match status" value="1"/>
</dbReference>
<evidence type="ECO:0000256" key="1">
    <source>
        <dbReference type="ARBA" id="ARBA00004141"/>
    </source>
</evidence>
<comment type="subcellular location">
    <subcellularLocation>
        <location evidence="1">Membrane</location>
        <topology evidence="1">Multi-pass membrane protein</topology>
    </subcellularLocation>
</comment>
<evidence type="ECO:0000313" key="11">
    <source>
        <dbReference type="Proteomes" id="UP000694844"/>
    </source>
</evidence>
<feature type="transmembrane region" description="Helical" evidence="9">
    <location>
        <begin position="158"/>
        <end position="183"/>
    </location>
</feature>
<accession>A0A8B8D0V6</accession>
<keyword evidence="3" id="KW-0479">Metal-binding</keyword>
<dbReference type="GO" id="GO:0061630">
    <property type="term" value="F:ubiquitin protein ligase activity"/>
    <property type="evidence" value="ECO:0007669"/>
    <property type="project" value="TreeGrafter"/>
</dbReference>
<feature type="transmembrane region" description="Helical" evidence="9">
    <location>
        <begin position="92"/>
        <end position="113"/>
    </location>
</feature>
<keyword evidence="2 9" id="KW-0812">Transmembrane</keyword>